<evidence type="ECO:0000256" key="1">
    <source>
        <dbReference type="ARBA" id="ARBA00022676"/>
    </source>
</evidence>
<comment type="catalytic activity">
    <reaction evidence="7">
        <text>dTDP-beta-L-rhamnose + L-arginyl-[protein] = N(omega)-(alpha-L-rhamnosyl)-L-arginyl-[protein] + dTDP + H(+)</text>
        <dbReference type="Rhea" id="RHEA:66692"/>
        <dbReference type="Rhea" id="RHEA-COMP:10532"/>
        <dbReference type="Rhea" id="RHEA-COMP:17096"/>
        <dbReference type="ChEBI" id="CHEBI:15378"/>
        <dbReference type="ChEBI" id="CHEBI:29965"/>
        <dbReference type="ChEBI" id="CHEBI:57510"/>
        <dbReference type="ChEBI" id="CHEBI:58369"/>
        <dbReference type="ChEBI" id="CHEBI:167445"/>
    </reaction>
    <physiologicalReaction direction="left-to-right" evidence="7">
        <dbReference type="Rhea" id="RHEA:66693"/>
    </physiologicalReaction>
</comment>
<dbReference type="RefSeq" id="WP_093143265.1">
    <property type="nucleotide sequence ID" value="NZ_FOXF01000048.1"/>
</dbReference>
<evidence type="ECO:0000256" key="2">
    <source>
        <dbReference type="ARBA" id="ARBA00022679"/>
    </source>
</evidence>
<evidence type="ECO:0000256" key="6">
    <source>
        <dbReference type="ARBA" id="ARBA00030025"/>
    </source>
</evidence>
<keyword evidence="2" id="KW-0808">Transferase</keyword>
<dbReference type="Proteomes" id="UP000243745">
    <property type="component" value="Unassembled WGS sequence"/>
</dbReference>
<dbReference type="AlphaFoldDB" id="A0A662ZJB9"/>
<keyword evidence="9" id="KW-1185">Reference proteome</keyword>
<evidence type="ECO:0000256" key="3">
    <source>
        <dbReference type="ARBA" id="ARBA00024303"/>
    </source>
</evidence>
<sequence>MDIDIFCRVVDNYGDIGVCWRLSKELLYSGNAVTIFVDNLEAFQKIFHAVDPSKNFQICIFKNQKVKIYKWQDKIENYVPGDMVIEAFACNIPQSYIDNFTEKTVWINLEYLSAEDWVESCHKVTSLQNKGLKKFFFFPGFTNKTGGINFNKNSLKQNHQVLRKKVCKYTNLPENLSDRFWMFSFCYETPNLKPLLQSVLKKHPNAVFFLPESRSTEYLKKSGILKELKKYHKEAIFHEYPMVEQSIFDEILSSTDMNLVRGEDSICQAILCGIPFIWHIYEQEENAHMDKLNAMLDKFCQFTSEETGMIIKNSITSFNDKMSSPDILCANFNDFMIEYDKICQAAVKWSDYLYANDNLSTNLLKFYYDLTESKQF</sequence>
<dbReference type="InterPro" id="IPR016633">
    <property type="entry name" value="EarP"/>
</dbReference>
<evidence type="ECO:0000313" key="8">
    <source>
        <dbReference type="EMBL" id="SFP64767.1"/>
    </source>
</evidence>
<protein>
    <recommendedName>
        <fullName evidence="5">Protein-arginine rhamnosyltransferase</fullName>
    </recommendedName>
    <alternativeName>
        <fullName evidence="6">EF-P arginine rhamnosyltransferase</fullName>
    </alternativeName>
</protein>
<keyword evidence="1" id="KW-0328">Glycosyltransferase</keyword>
<dbReference type="EMBL" id="FOXF01000048">
    <property type="protein sequence ID" value="SFP64767.1"/>
    <property type="molecule type" value="Genomic_DNA"/>
</dbReference>
<organism evidence="8 9">
    <name type="scientific">Ruminobacter amylophilus</name>
    <dbReference type="NCBI Taxonomy" id="867"/>
    <lineage>
        <taxon>Bacteria</taxon>
        <taxon>Pseudomonadati</taxon>
        <taxon>Pseudomonadota</taxon>
        <taxon>Gammaproteobacteria</taxon>
        <taxon>Aeromonadales</taxon>
        <taxon>Succinivibrionaceae</taxon>
        <taxon>Ruminobacter</taxon>
    </lineage>
</organism>
<dbReference type="OrthoDB" id="209085at2"/>
<accession>A0A662ZJB9</accession>
<name>A0A662ZJB9_9GAMM</name>
<dbReference type="GO" id="GO:0106361">
    <property type="term" value="F:protein-arginine rhamnosyltransferase activity"/>
    <property type="evidence" value="ECO:0007669"/>
    <property type="project" value="InterPro"/>
</dbReference>
<evidence type="ECO:0000256" key="4">
    <source>
        <dbReference type="ARBA" id="ARBA00024346"/>
    </source>
</evidence>
<proteinExistence type="inferred from homology"/>
<dbReference type="Pfam" id="PF10093">
    <property type="entry name" value="EarP"/>
    <property type="match status" value="1"/>
</dbReference>
<gene>
    <name evidence="8" type="ORF">SAMN02910344_01963</name>
</gene>
<evidence type="ECO:0000256" key="5">
    <source>
        <dbReference type="ARBA" id="ARBA00024416"/>
    </source>
</evidence>
<evidence type="ECO:0000256" key="7">
    <source>
        <dbReference type="ARBA" id="ARBA00048472"/>
    </source>
</evidence>
<evidence type="ECO:0000313" key="9">
    <source>
        <dbReference type="Proteomes" id="UP000243745"/>
    </source>
</evidence>
<reference evidence="8 9" key="1">
    <citation type="submission" date="2016-10" db="EMBL/GenBank/DDBJ databases">
        <authorList>
            <person name="Varghese N."/>
            <person name="Submissions S."/>
        </authorList>
    </citation>
    <scope>NUCLEOTIDE SEQUENCE [LARGE SCALE GENOMIC DNA]</scope>
    <source>
        <strain evidence="8 9">DSM 1361</strain>
    </source>
</reference>
<comment type="function">
    <text evidence="3">Protein-arginine rhamnosyltransferase that catalyzes the transfer of a single rhamnose to elongation factor P (EF-P) on 'Lys-32', a modification required for EF-P-dependent rescue of polyproline stalled ribosomes.</text>
</comment>
<comment type="similarity">
    <text evidence="4">Belongs to the glycosyltransferase 104 family.</text>
</comment>